<evidence type="ECO:0000313" key="2">
    <source>
        <dbReference type="Proteomes" id="UP000789405"/>
    </source>
</evidence>
<name>A0A9N9GIS8_9GLOM</name>
<dbReference type="Proteomes" id="UP000789405">
    <property type="component" value="Unassembled WGS sequence"/>
</dbReference>
<organism evidence="1 2">
    <name type="scientific">Dentiscutata erythropus</name>
    <dbReference type="NCBI Taxonomy" id="1348616"/>
    <lineage>
        <taxon>Eukaryota</taxon>
        <taxon>Fungi</taxon>
        <taxon>Fungi incertae sedis</taxon>
        <taxon>Mucoromycota</taxon>
        <taxon>Glomeromycotina</taxon>
        <taxon>Glomeromycetes</taxon>
        <taxon>Diversisporales</taxon>
        <taxon>Gigasporaceae</taxon>
        <taxon>Dentiscutata</taxon>
    </lineage>
</organism>
<reference evidence="1" key="1">
    <citation type="submission" date="2021-06" db="EMBL/GenBank/DDBJ databases">
        <authorList>
            <person name="Kallberg Y."/>
            <person name="Tangrot J."/>
            <person name="Rosling A."/>
        </authorList>
    </citation>
    <scope>NUCLEOTIDE SEQUENCE</scope>
    <source>
        <strain evidence="1">MA453B</strain>
    </source>
</reference>
<sequence>MALVPCFFLAEPSPYGVPFTFIKIKILTNTERGKNRKARACCSDPERTVIVSLTKDVDEETLELWLRQTLPYIFSHVRKFEGDT</sequence>
<protein>
    <submittedName>
        <fullName evidence="1">15858_t:CDS:1</fullName>
    </submittedName>
</protein>
<gene>
    <name evidence="1" type="ORF">DERYTH_LOCUS8156</name>
</gene>
<proteinExistence type="predicted"/>
<dbReference type="EMBL" id="CAJVPY010004148">
    <property type="protein sequence ID" value="CAG8611371.1"/>
    <property type="molecule type" value="Genomic_DNA"/>
</dbReference>
<evidence type="ECO:0000313" key="1">
    <source>
        <dbReference type="EMBL" id="CAG8611371.1"/>
    </source>
</evidence>
<comment type="caution">
    <text evidence="1">The sequence shown here is derived from an EMBL/GenBank/DDBJ whole genome shotgun (WGS) entry which is preliminary data.</text>
</comment>
<feature type="non-terminal residue" evidence="1">
    <location>
        <position position="84"/>
    </location>
</feature>
<keyword evidence="2" id="KW-1185">Reference proteome</keyword>
<accession>A0A9N9GIS8</accession>
<dbReference type="AlphaFoldDB" id="A0A9N9GIS8"/>